<feature type="domain" description="COMM" evidence="1">
    <location>
        <begin position="118"/>
        <end position="203"/>
    </location>
</feature>
<evidence type="ECO:0000313" key="2">
    <source>
        <dbReference type="EMBL" id="KAJ6633249.1"/>
    </source>
</evidence>
<sequence length="215" mass="24615">MSLCILKDRLENLKLLKELPADELSELCNLSIDFLKAGPKNERHPKIADSVESLNSMIKTLVLLLTDVTKSNVNQSEFETSLKMILSTKQLSVLWQHVVDNKIFIHNTLRSHNVKSYRYRDLSWRIETRISSRCLLHQVTPIATVLLTVDSEQINENRTKLALVNDNLFSSTAKTILFQIDPTNLVHIIDILEVALAESKTHRTRNTLKAFQVNK</sequence>
<dbReference type="InterPro" id="IPR037354">
    <property type="entry name" value="Commd2"/>
</dbReference>
<proteinExistence type="predicted"/>
<comment type="caution">
    <text evidence="2">The sequence shown here is derived from an EMBL/GenBank/DDBJ whole genome shotgun (WGS) entry which is preliminary data.</text>
</comment>
<dbReference type="Pfam" id="PF07258">
    <property type="entry name" value="COMM_domain"/>
    <property type="match status" value="1"/>
</dbReference>
<dbReference type="PROSITE" id="PS51269">
    <property type="entry name" value="COMM"/>
    <property type="match status" value="1"/>
</dbReference>
<accession>A0A9Q0RV88</accession>
<protein>
    <submittedName>
        <fullName evidence="2">COMM domain-containing protein 2</fullName>
    </submittedName>
</protein>
<evidence type="ECO:0000259" key="1">
    <source>
        <dbReference type="PROSITE" id="PS51269"/>
    </source>
</evidence>
<dbReference type="PANTHER" id="PTHR15857">
    <property type="entry name" value="COMM DOMAIN CONTAINING PROTEIN 2"/>
    <property type="match status" value="1"/>
</dbReference>
<dbReference type="InterPro" id="IPR017920">
    <property type="entry name" value="COMM"/>
</dbReference>
<dbReference type="OrthoDB" id="10257479at2759"/>
<dbReference type="EMBL" id="WJQU01002130">
    <property type="protein sequence ID" value="KAJ6633249.1"/>
    <property type="molecule type" value="Genomic_DNA"/>
</dbReference>
<dbReference type="AlphaFoldDB" id="A0A9Q0RV88"/>
<name>A0A9Q0RV88_9DIPT</name>
<keyword evidence="3" id="KW-1185">Reference proteome</keyword>
<evidence type="ECO:0000313" key="3">
    <source>
        <dbReference type="Proteomes" id="UP001151699"/>
    </source>
</evidence>
<dbReference type="Proteomes" id="UP001151699">
    <property type="component" value="Unassembled WGS sequence"/>
</dbReference>
<reference evidence="2" key="1">
    <citation type="submission" date="2022-07" db="EMBL/GenBank/DDBJ databases">
        <authorList>
            <person name="Trinca V."/>
            <person name="Uliana J.V.C."/>
            <person name="Torres T.T."/>
            <person name="Ward R.J."/>
            <person name="Monesi N."/>
        </authorList>
    </citation>
    <scope>NUCLEOTIDE SEQUENCE</scope>
    <source>
        <strain evidence="2">HSMRA1968</strain>
        <tissue evidence="2">Whole embryos</tissue>
    </source>
</reference>
<dbReference type="PANTHER" id="PTHR15857:SF0">
    <property type="entry name" value="COMM DOMAIN-CONTAINING PROTEIN 2"/>
    <property type="match status" value="1"/>
</dbReference>
<organism evidence="2 3">
    <name type="scientific">Pseudolycoriella hygida</name>
    <dbReference type="NCBI Taxonomy" id="35572"/>
    <lineage>
        <taxon>Eukaryota</taxon>
        <taxon>Metazoa</taxon>
        <taxon>Ecdysozoa</taxon>
        <taxon>Arthropoda</taxon>
        <taxon>Hexapoda</taxon>
        <taxon>Insecta</taxon>
        <taxon>Pterygota</taxon>
        <taxon>Neoptera</taxon>
        <taxon>Endopterygota</taxon>
        <taxon>Diptera</taxon>
        <taxon>Nematocera</taxon>
        <taxon>Sciaroidea</taxon>
        <taxon>Sciaridae</taxon>
        <taxon>Pseudolycoriella</taxon>
    </lineage>
</organism>
<gene>
    <name evidence="2" type="primary">commd2</name>
    <name evidence="2" type="ORF">Bhyg_15605</name>
</gene>